<protein>
    <submittedName>
        <fullName evidence="1">Uncharacterized protein</fullName>
    </submittedName>
</protein>
<evidence type="ECO:0000313" key="1">
    <source>
        <dbReference type="EMBL" id="CAH3173485.1"/>
    </source>
</evidence>
<accession>A0ABN8R386</accession>
<gene>
    <name evidence="1" type="ORF">PLOB_00014178</name>
</gene>
<proteinExistence type="predicted"/>
<dbReference type="EMBL" id="CALNXK010000182">
    <property type="protein sequence ID" value="CAH3173485.1"/>
    <property type="molecule type" value="Genomic_DNA"/>
</dbReference>
<sequence length="217" mass="24373">MLTLFIIKPHACTADLQKQYSTYIATCNGLLEKLAELKLPPVKPTWADFTDAGPGVGCSNFEVRFRDAELALIHNSDHRILAYPSRENSADNEAERTNSAIGDSIVDCSTIQWEQYKKFDGLSDEEISTLTLKEYEEHERQRMEKNAGAGTVQEKFPNELMVRQYLMNPDNAGHYHPISKTPRTINGKARAIDDLAPTANTRKLFKDGSISSSNCEF</sequence>
<dbReference type="Proteomes" id="UP001159405">
    <property type="component" value="Unassembled WGS sequence"/>
</dbReference>
<comment type="caution">
    <text evidence="1">The sequence shown here is derived from an EMBL/GenBank/DDBJ whole genome shotgun (WGS) entry which is preliminary data.</text>
</comment>
<keyword evidence="2" id="KW-1185">Reference proteome</keyword>
<reference evidence="1 2" key="1">
    <citation type="submission" date="2022-05" db="EMBL/GenBank/DDBJ databases">
        <authorList>
            <consortium name="Genoscope - CEA"/>
            <person name="William W."/>
        </authorList>
    </citation>
    <scope>NUCLEOTIDE SEQUENCE [LARGE SCALE GENOMIC DNA]</scope>
</reference>
<evidence type="ECO:0000313" key="2">
    <source>
        <dbReference type="Proteomes" id="UP001159405"/>
    </source>
</evidence>
<name>A0ABN8R386_9CNID</name>
<organism evidence="1 2">
    <name type="scientific">Porites lobata</name>
    <dbReference type="NCBI Taxonomy" id="104759"/>
    <lineage>
        <taxon>Eukaryota</taxon>
        <taxon>Metazoa</taxon>
        <taxon>Cnidaria</taxon>
        <taxon>Anthozoa</taxon>
        <taxon>Hexacorallia</taxon>
        <taxon>Scleractinia</taxon>
        <taxon>Fungiina</taxon>
        <taxon>Poritidae</taxon>
        <taxon>Porites</taxon>
    </lineage>
</organism>